<dbReference type="RefSeq" id="WP_232182708.1">
    <property type="nucleotide sequence ID" value="NZ_JAIOAP010000001.1"/>
</dbReference>
<evidence type="ECO:0000256" key="5">
    <source>
        <dbReference type="ARBA" id="ARBA00022989"/>
    </source>
</evidence>
<gene>
    <name evidence="9" type="ORF">QJS35_01250</name>
</gene>
<evidence type="ECO:0000256" key="7">
    <source>
        <dbReference type="RuleBase" id="RU363032"/>
    </source>
</evidence>
<evidence type="ECO:0000256" key="1">
    <source>
        <dbReference type="ARBA" id="ARBA00004651"/>
    </source>
</evidence>
<comment type="subcellular location">
    <subcellularLocation>
        <location evidence="1 7">Cell membrane</location>
        <topology evidence="1 7">Multi-pass membrane protein</topology>
    </subcellularLocation>
</comment>
<dbReference type="CDD" id="cd06261">
    <property type="entry name" value="TM_PBP2"/>
    <property type="match status" value="1"/>
</dbReference>
<reference evidence="9 10" key="1">
    <citation type="journal article" date="2023" name="Genome Announc.">
        <title>Pan-Genome Analyses of the Genus Cohnella and Proposal of the Novel Species Cohnella silvisoli sp. nov., Isolated from Forest Soil.</title>
        <authorList>
            <person name="Wang C."/>
            <person name="Mao L."/>
            <person name="Bao G."/>
            <person name="Zhu H."/>
        </authorList>
    </citation>
    <scope>NUCLEOTIDE SEQUENCE [LARGE SCALE GENOMIC DNA]</scope>
    <source>
        <strain evidence="9 10">NL03-T5-1</strain>
    </source>
</reference>
<keyword evidence="6 7" id="KW-0472">Membrane</keyword>
<name>A0ABV1KMH7_9BACL</name>
<dbReference type="InterPro" id="IPR000515">
    <property type="entry name" value="MetI-like"/>
</dbReference>
<accession>A0ABV1KMH7</accession>
<dbReference type="EMBL" id="JASKHM010000001">
    <property type="protein sequence ID" value="MEQ4481013.1"/>
    <property type="molecule type" value="Genomic_DNA"/>
</dbReference>
<organism evidence="9 10">
    <name type="scientific">Cohnella silvisoli</name>
    <dbReference type="NCBI Taxonomy" id="2873699"/>
    <lineage>
        <taxon>Bacteria</taxon>
        <taxon>Bacillati</taxon>
        <taxon>Bacillota</taxon>
        <taxon>Bacilli</taxon>
        <taxon>Bacillales</taxon>
        <taxon>Paenibacillaceae</taxon>
        <taxon>Cohnella</taxon>
    </lineage>
</organism>
<comment type="similarity">
    <text evidence="7">Belongs to the binding-protein-dependent transport system permease family.</text>
</comment>
<protein>
    <submittedName>
        <fullName evidence="9">Carbohydrate ABC transporter permease</fullName>
    </submittedName>
</protein>
<evidence type="ECO:0000256" key="4">
    <source>
        <dbReference type="ARBA" id="ARBA00022692"/>
    </source>
</evidence>
<dbReference type="PANTHER" id="PTHR43744">
    <property type="entry name" value="ABC TRANSPORTER PERMEASE PROTEIN MG189-RELATED-RELATED"/>
    <property type="match status" value="1"/>
</dbReference>
<feature type="transmembrane region" description="Helical" evidence="7">
    <location>
        <begin position="12"/>
        <end position="36"/>
    </location>
</feature>
<keyword evidence="3" id="KW-1003">Cell membrane</keyword>
<dbReference type="Gene3D" id="1.10.3720.10">
    <property type="entry name" value="MetI-like"/>
    <property type="match status" value="1"/>
</dbReference>
<dbReference type="InterPro" id="IPR035906">
    <property type="entry name" value="MetI-like_sf"/>
</dbReference>
<keyword evidence="2 7" id="KW-0813">Transport</keyword>
<sequence>MMKTYSIWQRAVLHLMLLILAVMCIVPLILVVSASFSDETAIVKYGYTLLPKVISTYAYKYILSNPSQIFQAYGVTIFVTAIGTVFSLAISSCLAYVLSRKDFAYGRKFSFVIYFTMLFNGGLVPNYMLVTQALHMKNSVWALILPYLVIPWFVLLLRTYFADIPESLIESAKIESAGEFRILFSIVLPLSLPAMATVGLFIILMYWNDWYLALLYLDDSKKYPLQYLLYNIMQNLSAIQANPMPGLKIKLPGENTRMAIAVLATGPILFAFLFVQRFFIAGLKVGAVKG</sequence>
<feature type="transmembrane region" description="Helical" evidence="7">
    <location>
        <begin position="182"/>
        <end position="207"/>
    </location>
</feature>
<feature type="transmembrane region" description="Helical" evidence="7">
    <location>
        <begin position="140"/>
        <end position="161"/>
    </location>
</feature>
<evidence type="ECO:0000256" key="6">
    <source>
        <dbReference type="ARBA" id="ARBA00023136"/>
    </source>
</evidence>
<feature type="transmembrane region" description="Helical" evidence="7">
    <location>
        <begin position="259"/>
        <end position="280"/>
    </location>
</feature>
<dbReference type="SUPFAM" id="SSF161098">
    <property type="entry name" value="MetI-like"/>
    <property type="match status" value="1"/>
</dbReference>
<dbReference type="Pfam" id="PF00528">
    <property type="entry name" value="BPD_transp_1"/>
    <property type="match status" value="1"/>
</dbReference>
<evidence type="ECO:0000313" key="10">
    <source>
        <dbReference type="Proteomes" id="UP001493487"/>
    </source>
</evidence>
<feature type="transmembrane region" description="Helical" evidence="7">
    <location>
        <begin position="70"/>
        <end position="97"/>
    </location>
</feature>
<proteinExistence type="inferred from homology"/>
<evidence type="ECO:0000313" key="9">
    <source>
        <dbReference type="EMBL" id="MEQ4481013.1"/>
    </source>
</evidence>
<comment type="caution">
    <text evidence="9">The sequence shown here is derived from an EMBL/GenBank/DDBJ whole genome shotgun (WGS) entry which is preliminary data.</text>
</comment>
<keyword evidence="10" id="KW-1185">Reference proteome</keyword>
<dbReference type="PROSITE" id="PS50928">
    <property type="entry name" value="ABC_TM1"/>
    <property type="match status" value="1"/>
</dbReference>
<feature type="transmembrane region" description="Helical" evidence="7">
    <location>
        <begin position="109"/>
        <end position="128"/>
    </location>
</feature>
<keyword evidence="5 7" id="KW-1133">Transmembrane helix</keyword>
<keyword evidence="4 7" id="KW-0812">Transmembrane</keyword>
<dbReference type="Proteomes" id="UP001493487">
    <property type="component" value="Unassembled WGS sequence"/>
</dbReference>
<evidence type="ECO:0000259" key="8">
    <source>
        <dbReference type="PROSITE" id="PS50928"/>
    </source>
</evidence>
<evidence type="ECO:0000256" key="3">
    <source>
        <dbReference type="ARBA" id="ARBA00022475"/>
    </source>
</evidence>
<feature type="domain" description="ABC transmembrane type-1" evidence="8">
    <location>
        <begin position="73"/>
        <end position="275"/>
    </location>
</feature>
<evidence type="ECO:0000256" key="2">
    <source>
        <dbReference type="ARBA" id="ARBA00022448"/>
    </source>
</evidence>
<dbReference type="PANTHER" id="PTHR43744:SF9">
    <property type="entry name" value="POLYGALACTURONAN_RHAMNOGALACTURONAN TRANSPORT SYSTEM PERMEASE PROTEIN YTCP"/>
    <property type="match status" value="1"/>
</dbReference>